<evidence type="ECO:0000256" key="3">
    <source>
        <dbReference type="RuleBase" id="RU003476"/>
    </source>
</evidence>
<dbReference type="EC" id="3.6.1.13" evidence="5"/>
<dbReference type="Proteomes" id="UP001549099">
    <property type="component" value="Unassembled WGS sequence"/>
</dbReference>
<dbReference type="InterPro" id="IPR000086">
    <property type="entry name" value="NUDIX_hydrolase_dom"/>
</dbReference>
<dbReference type="PANTHER" id="PTHR11839:SF18">
    <property type="entry name" value="NUDIX HYDROLASE DOMAIN-CONTAINING PROTEIN"/>
    <property type="match status" value="1"/>
</dbReference>
<comment type="similarity">
    <text evidence="3">Belongs to the Nudix hydrolase family.</text>
</comment>
<evidence type="ECO:0000259" key="4">
    <source>
        <dbReference type="PROSITE" id="PS51462"/>
    </source>
</evidence>
<dbReference type="SUPFAM" id="SSF55811">
    <property type="entry name" value="Nudix"/>
    <property type="match status" value="1"/>
</dbReference>
<dbReference type="InterPro" id="IPR020476">
    <property type="entry name" value="Nudix_hydrolase"/>
</dbReference>
<feature type="domain" description="Nudix hydrolase" evidence="4">
    <location>
        <begin position="43"/>
        <end position="174"/>
    </location>
</feature>
<dbReference type="Pfam" id="PF00293">
    <property type="entry name" value="NUDIX"/>
    <property type="match status" value="1"/>
</dbReference>
<accession>A0ABV2GDS8</accession>
<comment type="caution">
    <text evidence="5">The sequence shown here is derived from an EMBL/GenBank/DDBJ whole genome shotgun (WGS) entry which is preliminary data.</text>
</comment>
<dbReference type="PRINTS" id="PR00502">
    <property type="entry name" value="NUDIXFAMILY"/>
</dbReference>
<keyword evidence="2 3" id="KW-0378">Hydrolase</keyword>
<sequence length="185" mass="20330">MSHLEKFEEKTIGTRTIYQGKIITVELDDVILPDGKSAKRELVRHPGAVAVIPILEDGRIVLVEQYRKALGKAMLEVPAGKLEPGEAPEVTARRELEEETGYACDELIAVTSFATSPGFADEVVHVFAAKGLNAVENPLQGDEDEFVELHEVTLEEAEEMVADGRIFDAKTAFSILWAKGARNVR</sequence>
<evidence type="ECO:0000313" key="5">
    <source>
        <dbReference type="EMBL" id="MET3576451.1"/>
    </source>
</evidence>
<evidence type="ECO:0000313" key="6">
    <source>
        <dbReference type="Proteomes" id="UP001549099"/>
    </source>
</evidence>
<dbReference type="PROSITE" id="PS51462">
    <property type="entry name" value="NUDIX"/>
    <property type="match status" value="1"/>
</dbReference>
<protein>
    <submittedName>
        <fullName evidence="5">ADP-ribose pyrophosphatase</fullName>
        <ecNumber evidence="5">3.6.1.13</ecNumber>
    </submittedName>
</protein>
<comment type="cofactor">
    <cofactor evidence="1">
        <name>Mg(2+)</name>
        <dbReference type="ChEBI" id="CHEBI:18420"/>
    </cofactor>
</comment>
<dbReference type="InterPro" id="IPR020084">
    <property type="entry name" value="NUDIX_hydrolase_CS"/>
</dbReference>
<dbReference type="PANTHER" id="PTHR11839">
    <property type="entry name" value="UDP/ADP-SUGAR PYROPHOSPHATASE"/>
    <property type="match status" value="1"/>
</dbReference>
<name>A0ABV2GDS8_9BACL</name>
<evidence type="ECO:0000256" key="2">
    <source>
        <dbReference type="ARBA" id="ARBA00022801"/>
    </source>
</evidence>
<keyword evidence="6" id="KW-1185">Reference proteome</keyword>
<gene>
    <name evidence="5" type="ORF">ABID49_002369</name>
</gene>
<dbReference type="InterPro" id="IPR015797">
    <property type="entry name" value="NUDIX_hydrolase-like_dom_sf"/>
</dbReference>
<dbReference type="GO" id="GO:0047631">
    <property type="term" value="F:ADP-ribose diphosphatase activity"/>
    <property type="evidence" value="ECO:0007669"/>
    <property type="project" value="UniProtKB-EC"/>
</dbReference>
<reference evidence="5 6" key="1">
    <citation type="submission" date="2024-06" db="EMBL/GenBank/DDBJ databases">
        <title>Genomic Encyclopedia of Type Strains, Phase IV (KMG-IV): sequencing the most valuable type-strain genomes for metagenomic binning, comparative biology and taxonomic classification.</title>
        <authorList>
            <person name="Goeker M."/>
        </authorList>
    </citation>
    <scope>NUCLEOTIDE SEQUENCE [LARGE SCALE GENOMIC DNA]</scope>
    <source>
        <strain evidence="5 6">DSM 26128</strain>
    </source>
</reference>
<organism evidence="5 6">
    <name type="scientific">Bhargavaea ullalensis</name>
    <dbReference type="NCBI Taxonomy" id="1265685"/>
    <lineage>
        <taxon>Bacteria</taxon>
        <taxon>Bacillati</taxon>
        <taxon>Bacillota</taxon>
        <taxon>Bacilli</taxon>
        <taxon>Bacillales</taxon>
        <taxon>Caryophanaceae</taxon>
        <taxon>Bhargavaea</taxon>
    </lineage>
</organism>
<evidence type="ECO:0000256" key="1">
    <source>
        <dbReference type="ARBA" id="ARBA00001946"/>
    </source>
</evidence>
<dbReference type="Gene3D" id="3.90.79.10">
    <property type="entry name" value="Nucleoside Triphosphate Pyrophosphohydrolase"/>
    <property type="match status" value="1"/>
</dbReference>
<proteinExistence type="inferred from homology"/>
<dbReference type="EMBL" id="JBEPLW010000023">
    <property type="protein sequence ID" value="MET3576451.1"/>
    <property type="molecule type" value="Genomic_DNA"/>
</dbReference>
<dbReference type="PROSITE" id="PS00893">
    <property type="entry name" value="NUDIX_BOX"/>
    <property type="match status" value="1"/>
</dbReference>